<feature type="signal peptide" evidence="4">
    <location>
        <begin position="1"/>
        <end position="20"/>
    </location>
</feature>
<dbReference type="Proteomes" id="UP001187315">
    <property type="component" value="Unassembled WGS sequence"/>
</dbReference>
<dbReference type="GO" id="GO:0048010">
    <property type="term" value="P:vascular endothelial growth factor receptor signaling pathway"/>
    <property type="evidence" value="ECO:0007669"/>
    <property type="project" value="TreeGrafter"/>
</dbReference>
<feature type="domain" description="Platelet-derived growth factor (PDGF) family profile" evidence="5">
    <location>
        <begin position="33"/>
        <end position="129"/>
    </location>
</feature>
<evidence type="ECO:0000256" key="3">
    <source>
        <dbReference type="RuleBase" id="RU003818"/>
    </source>
</evidence>
<evidence type="ECO:0000256" key="1">
    <source>
        <dbReference type="ARBA" id="ARBA00023030"/>
    </source>
</evidence>
<proteinExistence type="inferred from homology"/>
<evidence type="ECO:0000259" key="5">
    <source>
        <dbReference type="PROSITE" id="PS50278"/>
    </source>
</evidence>
<dbReference type="GO" id="GO:0050930">
    <property type="term" value="P:induction of positive chemotaxis"/>
    <property type="evidence" value="ECO:0007669"/>
    <property type="project" value="TreeGrafter"/>
</dbReference>
<evidence type="ECO:0000313" key="7">
    <source>
        <dbReference type="Proteomes" id="UP001187315"/>
    </source>
</evidence>
<dbReference type="SUPFAM" id="SSF57501">
    <property type="entry name" value="Cystine-knot cytokines"/>
    <property type="match status" value="1"/>
</dbReference>
<dbReference type="GO" id="GO:0005615">
    <property type="term" value="C:extracellular space"/>
    <property type="evidence" value="ECO:0007669"/>
    <property type="project" value="TreeGrafter"/>
</dbReference>
<dbReference type="GO" id="GO:0038084">
    <property type="term" value="P:vascular endothelial growth factor signaling pathway"/>
    <property type="evidence" value="ECO:0007669"/>
    <property type="project" value="TreeGrafter"/>
</dbReference>
<dbReference type="AlphaFoldDB" id="A0AA88M081"/>
<reference evidence="6" key="1">
    <citation type="submission" date="2023-08" db="EMBL/GenBank/DDBJ databases">
        <title>Pelteobagrus vachellii genome.</title>
        <authorList>
            <person name="Liu H."/>
        </authorList>
    </citation>
    <scope>NUCLEOTIDE SEQUENCE</scope>
    <source>
        <strain evidence="6">PRFRI_2022a</strain>
        <tissue evidence="6">Muscle</tissue>
    </source>
</reference>
<dbReference type="GO" id="GO:0060754">
    <property type="term" value="P:positive regulation of mast cell chemotaxis"/>
    <property type="evidence" value="ECO:0007669"/>
    <property type="project" value="TreeGrafter"/>
</dbReference>
<dbReference type="PROSITE" id="PS50278">
    <property type="entry name" value="PDGF_2"/>
    <property type="match status" value="1"/>
</dbReference>
<comment type="similarity">
    <text evidence="3">Belongs to the PDGF/VEGF growth factor family.</text>
</comment>
<dbReference type="GO" id="GO:0001938">
    <property type="term" value="P:positive regulation of endothelial cell proliferation"/>
    <property type="evidence" value="ECO:0007669"/>
    <property type="project" value="TreeGrafter"/>
</dbReference>
<dbReference type="GO" id="GO:0016020">
    <property type="term" value="C:membrane"/>
    <property type="evidence" value="ECO:0007669"/>
    <property type="project" value="InterPro"/>
</dbReference>
<accession>A0AA88M081</accession>
<dbReference type="Pfam" id="PF00341">
    <property type="entry name" value="PDGF"/>
    <property type="match status" value="1"/>
</dbReference>
<dbReference type="GO" id="GO:0001666">
    <property type="term" value="P:response to hypoxia"/>
    <property type="evidence" value="ECO:0007669"/>
    <property type="project" value="TreeGrafter"/>
</dbReference>
<dbReference type="Gene3D" id="2.10.90.10">
    <property type="entry name" value="Cystine-knot cytokines"/>
    <property type="match status" value="1"/>
</dbReference>
<gene>
    <name evidence="6" type="ORF">Q7C36_018019</name>
</gene>
<dbReference type="GO" id="GO:0008083">
    <property type="term" value="F:growth factor activity"/>
    <property type="evidence" value="ECO:0007669"/>
    <property type="project" value="UniProtKB-KW"/>
</dbReference>
<evidence type="ECO:0000256" key="2">
    <source>
        <dbReference type="ARBA" id="ARBA00023157"/>
    </source>
</evidence>
<dbReference type="SMART" id="SM00141">
    <property type="entry name" value="PDGF"/>
    <property type="match status" value="1"/>
</dbReference>
<evidence type="ECO:0000256" key="4">
    <source>
        <dbReference type="SAM" id="SignalP"/>
    </source>
</evidence>
<dbReference type="PANTHER" id="PTHR12025:SF5">
    <property type="entry name" value="VASCULAR ENDOTHELIAL GROWTH FACTOR A, LONG FORM"/>
    <property type="match status" value="1"/>
</dbReference>
<keyword evidence="4" id="KW-0732">Signal</keyword>
<dbReference type="GO" id="GO:0002040">
    <property type="term" value="P:sprouting angiogenesis"/>
    <property type="evidence" value="ECO:0007669"/>
    <property type="project" value="TreeGrafter"/>
</dbReference>
<evidence type="ECO:0000313" key="6">
    <source>
        <dbReference type="EMBL" id="KAK2827093.1"/>
    </source>
</evidence>
<keyword evidence="2" id="KW-1015">Disulfide bond</keyword>
<dbReference type="InterPro" id="IPR000072">
    <property type="entry name" value="PDGF/VEGF_dom"/>
</dbReference>
<dbReference type="EMBL" id="JAVHJS010000019">
    <property type="protein sequence ID" value="KAK2827093.1"/>
    <property type="molecule type" value="Genomic_DNA"/>
</dbReference>
<feature type="chain" id="PRO_5041730431" description="Platelet-derived growth factor (PDGF) family profile domain-containing protein" evidence="4">
    <location>
        <begin position="21"/>
        <end position="138"/>
    </location>
</feature>
<keyword evidence="1 3" id="KW-0339">Growth factor</keyword>
<name>A0AA88M081_TACVA</name>
<dbReference type="PANTHER" id="PTHR12025">
    <property type="entry name" value="VASCULAR ENDOTHELIAL GROWTH FACTOR"/>
    <property type="match status" value="1"/>
</dbReference>
<dbReference type="GO" id="GO:0042056">
    <property type="term" value="F:chemoattractant activity"/>
    <property type="evidence" value="ECO:0007669"/>
    <property type="project" value="TreeGrafter"/>
</dbReference>
<organism evidence="6 7">
    <name type="scientific">Tachysurus vachellii</name>
    <name type="common">Darkbarbel catfish</name>
    <name type="synonym">Pelteobagrus vachellii</name>
    <dbReference type="NCBI Taxonomy" id="175792"/>
    <lineage>
        <taxon>Eukaryota</taxon>
        <taxon>Metazoa</taxon>
        <taxon>Chordata</taxon>
        <taxon>Craniata</taxon>
        <taxon>Vertebrata</taxon>
        <taxon>Euteleostomi</taxon>
        <taxon>Actinopterygii</taxon>
        <taxon>Neopterygii</taxon>
        <taxon>Teleostei</taxon>
        <taxon>Ostariophysi</taxon>
        <taxon>Siluriformes</taxon>
        <taxon>Bagridae</taxon>
        <taxon>Tachysurus</taxon>
    </lineage>
</organism>
<sequence length="138" mass="15895">MSYALHFLLFIALSFQTCEANSQGYNEDTKSIRVISVFDLIEQSSCQPRESLVKVYDEFPEQIQYTIVPRCVPVKRCLGCCIDEASTCMPRKNKTVELQVLRVYSGKTTEVIMLPFVMHTSCICRAKRNHLKKTDFIE</sequence>
<keyword evidence="7" id="KW-1185">Reference proteome</keyword>
<dbReference type="GO" id="GO:0045766">
    <property type="term" value="P:positive regulation of angiogenesis"/>
    <property type="evidence" value="ECO:0007669"/>
    <property type="project" value="TreeGrafter"/>
</dbReference>
<dbReference type="InterPro" id="IPR029034">
    <property type="entry name" value="Cystine-knot_cytokine"/>
</dbReference>
<dbReference type="InterPro" id="IPR050507">
    <property type="entry name" value="PDGF/VEGF_growth_factor"/>
</dbReference>
<comment type="caution">
    <text evidence="6">The sequence shown here is derived from an EMBL/GenBank/DDBJ whole genome shotgun (WGS) entry which is preliminary data.</text>
</comment>
<dbReference type="GO" id="GO:0005172">
    <property type="term" value="F:vascular endothelial growth factor receptor binding"/>
    <property type="evidence" value="ECO:0007669"/>
    <property type="project" value="TreeGrafter"/>
</dbReference>
<protein>
    <recommendedName>
        <fullName evidence="5">Platelet-derived growth factor (PDGF) family profile domain-containing protein</fullName>
    </recommendedName>
</protein>